<evidence type="ECO:0000259" key="11">
    <source>
        <dbReference type="Pfam" id="PF00391"/>
    </source>
</evidence>
<dbReference type="InterPro" id="IPR008279">
    <property type="entry name" value="PEP-util_enz_mobile_dom"/>
</dbReference>
<keyword evidence="9" id="KW-0460">Magnesium</keyword>
<dbReference type="PROSITE" id="PS00370">
    <property type="entry name" value="PEP_ENZYMES_PHOS_SITE"/>
    <property type="match status" value="4"/>
</dbReference>
<evidence type="ECO:0000256" key="9">
    <source>
        <dbReference type="ARBA" id="ARBA00022842"/>
    </source>
</evidence>
<feature type="domain" description="PEP-utilising enzyme mobile" evidence="11">
    <location>
        <begin position="2314"/>
        <end position="2395"/>
    </location>
</feature>
<evidence type="ECO:0000256" key="5">
    <source>
        <dbReference type="ARBA" id="ARBA00022723"/>
    </source>
</evidence>
<dbReference type="Gene3D" id="3.30.470.20">
    <property type="entry name" value="ATP-grasp fold, B domain"/>
    <property type="match status" value="4"/>
</dbReference>
<dbReference type="Pfam" id="PF00391">
    <property type="entry name" value="PEP-utilizers"/>
    <property type="match status" value="4"/>
</dbReference>
<evidence type="ECO:0000256" key="2">
    <source>
        <dbReference type="ARBA" id="ARBA00007837"/>
    </source>
</evidence>
<dbReference type="NCBIfam" id="NF004531">
    <property type="entry name" value="PRK05878.1"/>
    <property type="match status" value="2"/>
</dbReference>
<dbReference type="Gene3D" id="3.30.1490.20">
    <property type="entry name" value="ATP-grasp fold, A domain"/>
    <property type="match status" value="4"/>
</dbReference>
<dbReference type="Proteomes" id="UP000604046">
    <property type="component" value="Unassembled WGS sequence"/>
</dbReference>
<dbReference type="PANTHER" id="PTHR22931">
    <property type="entry name" value="PHOSPHOENOLPYRUVATE DIKINASE-RELATED"/>
    <property type="match status" value="1"/>
</dbReference>
<dbReference type="InterPro" id="IPR002192">
    <property type="entry name" value="PPDK_AMP/ATP-bd"/>
</dbReference>
<dbReference type="GO" id="GO:0005524">
    <property type="term" value="F:ATP binding"/>
    <property type="evidence" value="ECO:0007669"/>
    <property type="project" value="UniProtKB-KW"/>
</dbReference>
<evidence type="ECO:0000259" key="12">
    <source>
        <dbReference type="Pfam" id="PF01326"/>
    </source>
</evidence>
<feature type="domain" description="Pyruvate phosphate dikinase AMP/ATP-binding" evidence="12">
    <location>
        <begin position="31"/>
        <end position="337"/>
    </location>
</feature>
<dbReference type="Pfam" id="PF02896">
    <property type="entry name" value="PEP-utilizers_C"/>
    <property type="match status" value="4"/>
</dbReference>
<dbReference type="EC" id="2.7.9.1" evidence="3"/>
<feature type="domain" description="Pyruvate phosphate dikinase AMP/ATP-binding" evidence="12">
    <location>
        <begin position="998"/>
        <end position="1306"/>
    </location>
</feature>
<dbReference type="SUPFAM" id="SSF52009">
    <property type="entry name" value="Phosphohistidine domain"/>
    <property type="match status" value="4"/>
</dbReference>
<feature type="domain" description="PEP-utilising enzyme C-terminal" evidence="13">
    <location>
        <begin position="1468"/>
        <end position="1819"/>
    </location>
</feature>
<keyword evidence="7" id="KW-0418">Kinase</keyword>
<accession>A0A812I1C7</accession>
<dbReference type="NCBIfam" id="TIGR01828">
    <property type="entry name" value="pyru_phos_dikin"/>
    <property type="match status" value="4"/>
</dbReference>
<feature type="domain" description="PEP-utilising enzyme mobile" evidence="11">
    <location>
        <begin position="403"/>
        <end position="484"/>
    </location>
</feature>
<evidence type="ECO:0000256" key="3">
    <source>
        <dbReference type="ARBA" id="ARBA00011994"/>
    </source>
</evidence>
<dbReference type="InterPro" id="IPR018274">
    <property type="entry name" value="PEP_util_AS"/>
</dbReference>
<keyword evidence="6" id="KW-0547">Nucleotide-binding</keyword>
<evidence type="ECO:0000256" key="1">
    <source>
        <dbReference type="ARBA" id="ARBA00001946"/>
    </source>
</evidence>
<feature type="domain" description="PEP-utilising enzyme mobile" evidence="11">
    <location>
        <begin position="1372"/>
        <end position="1453"/>
    </location>
</feature>
<gene>
    <name evidence="14" type="primary">ppdK</name>
    <name evidence="14" type="ORF">SNAT2548_LOCUS2359</name>
</gene>
<dbReference type="SUPFAM" id="SSF56059">
    <property type="entry name" value="Glutathione synthetase ATP-binding domain-like"/>
    <property type="match status" value="4"/>
</dbReference>
<feature type="region of interest" description="Disordered" evidence="10">
    <location>
        <begin position="3727"/>
        <end position="3746"/>
    </location>
</feature>
<dbReference type="PROSITE" id="PS00742">
    <property type="entry name" value="PEP_ENZYMES_2"/>
    <property type="match status" value="4"/>
</dbReference>
<dbReference type="Gene3D" id="3.50.30.10">
    <property type="entry name" value="Phosphohistidine domain"/>
    <property type="match status" value="4"/>
</dbReference>
<name>A0A812I1C7_9DINO</name>
<dbReference type="GO" id="GO:0046872">
    <property type="term" value="F:metal ion binding"/>
    <property type="evidence" value="ECO:0007669"/>
    <property type="project" value="UniProtKB-KW"/>
</dbReference>
<evidence type="ECO:0000256" key="4">
    <source>
        <dbReference type="ARBA" id="ARBA00022679"/>
    </source>
</evidence>
<proteinExistence type="inferred from homology"/>
<feature type="domain" description="Pyruvate phosphate dikinase AMP/ATP-binding" evidence="12">
    <location>
        <begin position="1931"/>
        <end position="2179"/>
    </location>
</feature>
<feature type="domain" description="PEP-utilising enzyme C-terminal" evidence="13">
    <location>
        <begin position="499"/>
        <end position="850"/>
    </location>
</feature>
<evidence type="ECO:0000256" key="7">
    <source>
        <dbReference type="ARBA" id="ARBA00022777"/>
    </source>
</evidence>
<dbReference type="SUPFAM" id="SSF51621">
    <property type="entry name" value="Phosphoenolpyruvate/pyruvate domain"/>
    <property type="match status" value="4"/>
</dbReference>
<dbReference type="Pfam" id="PF01326">
    <property type="entry name" value="PPDK_N"/>
    <property type="match status" value="5"/>
</dbReference>
<feature type="domain" description="PEP-utilising enzyme C-terminal" evidence="13">
    <location>
        <begin position="3363"/>
        <end position="3719"/>
    </location>
</feature>
<keyword evidence="5" id="KW-0479">Metal-binding</keyword>
<dbReference type="Gene3D" id="1.20.80.30">
    <property type="match status" value="4"/>
</dbReference>
<feature type="domain" description="Pyruvate phosphate dikinase AMP/ATP-binding" evidence="12">
    <location>
        <begin position="2908"/>
        <end position="3201"/>
    </location>
</feature>
<feature type="domain" description="Pyruvate phosphate dikinase AMP/ATP-binding" evidence="12">
    <location>
        <begin position="2196"/>
        <end position="2248"/>
    </location>
</feature>
<organism evidence="14 15">
    <name type="scientific">Symbiodinium natans</name>
    <dbReference type="NCBI Taxonomy" id="878477"/>
    <lineage>
        <taxon>Eukaryota</taxon>
        <taxon>Sar</taxon>
        <taxon>Alveolata</taxon>
        <taxon>Dinophyceae</taxon>
        <taxon>Suessiales</taxon>
        <taxon>Symbiodiniaceae</taxon>
        <taxon>Symbiodinium</taxon>
    </lineage>
</organism>
<dbReference type="Gene3D" id="1.10.189.10">
    <property type="entry name" value="Pyruvate Phosphate Dikinase, domain 2"/>
    <property type="match status" value="4"/>
</dbReference>
<keyword evidence="15" id="KW-1185">Reference proteome</keyword>
<feature type="domain" description="PEP-utilising enzyme mobile" evidence="11">
    <location>
        <begin position="3267"/>
        <end position="3348"/>
    </location>
</feature>
<keyword evidence="8" id="KW-0067">ATP-binding</keyword>
<dbReference type="InterPro" id="IPR010121">
    <property type="entry name" value="Pyruvate_phosphate_dikinase"/>
</dbReference>
<sequence>MASIGLPVPPGFTLTTEVCTHYYQNGCQYPAELKEQVSKALALVETRTGRKFGDATNPLLVSVRSGARASMPGMMDTVLNLGLNNTTVEALAKQSGDRRFAFDSYRRFVQMYSDVVLGIELGNFEKLLERAKAKRGVKQDHELLPEDLEQLVKNYKACVYLELGEEFPEEPHQQLWGAVGAVFGSWMNQRAKTYRKLHDIPEEWGTAVNVQAMVFGNMGNDCATGVAFTRNPSNGAKDFYGEFLVNAQGEDVVAGIRTPQELTIKARKSHGSDLPSLEEVMPSIFQELEKVRHQLENHYTDMQDIEFTIQQGKLYMLQTRTGKRTAHAALQIAVDMAAEGLISKSQALMRLKPDLIDQLLHPTLDPKAKKTVIAKGLPASPGAAAGKVVFTADEAVTRSENGEKVILVRVETSPDDIHGLHAAEGVLTTRGGMTSHAAVVARGMGRPCVAGAGEVKVNYASASFEVGDVVVKEGQLVTIDGVTGEVMLGEVPTVPPQLSGSFGTIMAWADEFRTMQVRANAETPTDARQAKEFGCEGIGLVRTEHMFFEGGRIVAMRQMILAADKAERQSALNKLLAMQREDITELFKIMDGLPVTVRLLDPPLHEFIPHTEAEMGLVAKAAGVPLDRVRRRASELQEANPMLGHRGCRLAITYPEICEMQARAIFEAAAEVGRSAKKTPVAEVMVPLVSTLEELVQLKKVIEDTAKQVQKEQGVNFRYHVGTMVELPRAALQAGKLAEQAEFFSFGTNDLTQTTYGLSRDDAGSFLPEYKAKGIVETDPFVSLDQEGVGELIKIAVERGRGKRAGMKMGICGEHGGDPASIEFCEKTGLDYVSCSPFRVPIARLAAAQAALKSQGEKALQASTKAAKPRQQQFGAYPINQRGEEHAHSRLFPVSATVLLMYEHLAFSSVRFRARVPLRCLSAMTWVYNFGAGNADGRAEMKNLLGGKGANLAEAVHISVHGCVAISVGGATSKMASIGLPVPPGFTLTTEAGKGGQYPADLKEQVSKALALVETRTGRKFGDATNPLLVSVRSGARASMPGMMDTVLNLGLNNTTAEALAKQSGDRRFAFDSYRRFVQMYSDVVLGIELGNFEKLLERAKAKRGVKQDHELLPEDLEQLVKDYKACVYLELGEEFPEEPHQQLWGAVGAVFGSWMNQRAKTYRKLHDIPEEWGTAVNVQAMVFGNMGNDCATGVAFTRNPSNGAKDFYGEFLVNAQGEDVVAGIRTPQELTIKARKSHGSDLPSLEEVMPSIFQELEKVRHQLENHYTDMQDIEFTIQQGKLYMLQTRTGKRTAHAALQIAVDMAAEGLISKSQALMRLKPDLIDQLLHPTLDPKAKKTVIAKGLPASPGAAAGKVVFTADEAVTRSENGEKVILVRVETSPDDIHGLHAAEGVLTTRGGMTSHAAVVARGMGRPCVAGAGEVKVNYASASFEVGDVVVKEGQLVTIDGVTGEVMLGEVPTVPPQLSGSFGTIMAWADEFRTMQVRANAETPTDARQAKEFGCEGIGLVRTEHMFFEGGRIVAMRQMILAADKAERQSALNKLLAMQREDITELFKIMDGLPVTVRLLDPPLHEFIPHTEAEMGLVAKAAGVPLDRVRRRASELQEANPMLGHRGCRLAITYPEICEMQARAIFEAAAEVGRSAKKTPVAEVMVPLVSTLEELVQLKKVIEDTAKQVQKEQGVNFRYHVGTMVELPRAALQAGKLAEQAEFFSFGTNDLTQTTYGLSRDDAGSFLPEYKAKGIVETDPFVSLDQEGVGELIKIAVERGRGKRAGMKMGICGEHGGDPASIEFCEKTGLDYVSCSPFRVPIARLAAAQAALKSQGEKALQASTKAAKPRTCPTSNLRFHVREKGSFRARVPLRCLSAMTWVYNFGAGNADGRAEMKNLLGGKGANLAEAVHTSVQSVSVALRARPAREVGFSLHLKWECSIVVEGQYPADLKEQVSKALALVETRTGRKFGDATNPLLVSVRSGARASMPGMMDTVLNLGLNNTTAEALAKQSGDRRFAFDSYRRFVQMYSDVVLGIELGNFEKLLERAKAKRGVARKNYEELSRTVKQDHELLPEDLEQLVKDYKACVYLELGEEFPEEPHQQLWGAVGAVFGSWMNQRAKTYRKLHDIPEAMVFGNMGNDCATGVAFTRNPSNGAKDFYGEFLVNAQGEDVVAGIRTPQELTIKARKSHGSDLPSLEEVMPSIFQELEKVRHQLENHYTDMQDIEFTIQQGKLYMLQTRTGKRTAHAALQIAVDMAAEGLISKSQALMRLKPDLIDQLLHPTLDPKAKKTVIAKGLPASPGAAAGKVVFTADEAVTRSENGEKVILVRVETSPDDIHGLHAAEGVLTTRGGMTSHAAVVARGMGRPCVAGAGEVKVNYASASFEVGDVVVKEGQLVTIDGVTGEVMLGEVPTVPPQLSGSFGTIMAWADEFRTMQVRANAETPTDARQAKEFGCEGIGLVRTEHMFFEGGRIVAPGLPAMRQMILAADKAERQSALNKLLAMQREDITELFKIMDGLPVTVRLLDPPLHEFIPHTEAEMGLVAKAAGVPLDRVRRRASELQEANPMLGHRGCRLAITYPEICEMQARAIFEAAAEVGRSAKKTPVAEVMVPLVSTLEELVQLKKVIEDTAKQVQKEQGVNFRYHVGTMVELPRAALQAGKLAEQAEFFSFGTNDLTQTTYGLSRDDAGSFLPEYKAKGIVETDPFVSLDQEGVGELIKIAVERGRGKRAGMKMGICGEHGGDPASIEFCEKTGLDYVSCSPFRVPIARLAAAQAALKSQGEKALQASTKAAKPRQQQFGAYPISQRGSRSMSTRIWSSGPIPVSNVVVVMYEHLAFSSVSFRARVPLRCLSAMTWVYNFGAGNADGRAEMKNLLGGKGANLAEAVHTSVQSVSVALRARPAREVGFSLHLKWECSIVVEGQYPADLKEQVSKALALVETRTGRKFGDATNPLLVSVRSGARASMPGMMDTALAKQSGDRRFAFDSYRRFVQMYSDVVLGIELGNFEKLLERAKAKRGVKQDHELLPEDLEQLVKDYKACVYLELGEEFPEEPHQQLWGAVGAVFGSWMNQRAKTYRKLHDIPEAMVFGNMGNDCATGVAFTRNPSNGAKDFYGEFLVNAQGEDVVAGIRTPQELTIKARKSHGSDLPSLEEVMPSIFQELEKVRHQLENHYTDMQDIEFTIQQGKLYMLQTRTGKRTAHAALQIAVDMAAEGLISKSQALMRLKPDLIDQLLHPTLDPKAKKTVIAKGLPASPGAAAGKVVFTADEAVTRSENGEKVILVRVETSPDDIHGLHAAEGVLTTRGGMTSHAAVVARGMGRPCVAGAGEVKVNYASASFEVGDVVVKEGQLVTIDGVTGEVMLGEVPTVPPQLSGSFGTIMAWADEFRTMQVRANAETPTDARQAKEFGCEGIGLVRTEHMFFEGGRIVAPGLPAMRQMILAADKAERQSALNKLLAMQREDITELFKIMDGLPVTVRLLDPPLHEFIPHTEAEMGLVAKAAGVPLDRVRRRASELQEANPMLGHRGCRLAITYPEICEMQARAIFEAAAEVGRSAKKTPVAEVMVPLVSTLEELVQLKKVIEDTAKQVQKEQGVNFRYHVGTMVELPRAALQAGKLAEQAEFFSFGTNDLTQTTYGLSRDDAGSFLPEYKAKGIVETDPFVSLDQEGVGELIKIAVERGRGKRAGMKMGICGEHGGDPASIEFCEKTGLDYVSCSPFRVPIARLAAAQAALKSQGEKALQASTKAAKPRQQQFGPW</sequence>
<dbReference type="InterPro" id="IPR013815">
    <property type="entry name" value="ATP_grasp_subdomain_1"/>
</dbReference>
<evidence type="ECO:0000256" key="10">
    <source>
        <dbReference type="SAM" id="MobiDB-lite"/>
    </source>
</evidence>
<dbReference type="InterPro" id="IPR036637">
    <property type="entry name" value="Phosphohistidine_dom_sf"/>
</dbReference>
<protein>
    <recommendedName>
        <fullName evidence="3">pyruvate, phosphate dikinase</fullName>
        <ecNumber evidence="3">2.7.9.1</ecNumber>
    </recommendedName>
</protein>
<dbReference type="GO" id="GO:0050242">
    <property type="term" value="F:pyruvate, phosphate dikinase activity"/>
    <property type="evidence" value="ECO:0007669"/>
    <property type="project" value="UniProtKB-EC"/>
</dbReference>
<reference evidence="14" key="1">
    <citation type="submission" date="2021-02" db="EMBL/GenBank/DDBJ databases">
        <authorList>
            <person name="Dougan E. K."/>
            <person name="Rhodes N."/>
            <person name="Thang M."/>
            <person name="Chan C."/>
        </authorList>
    </citation>
    <scope>NUCLEOTIDE SEQUENCE</scope>
</reference>
<keyword evidence="4" id="KW-0808">Transferase</keyword>
<comment type="cofactor">
    <cofactor evidence="1">
        <name>Mg(2+)</name>
        <dbReference type="ChEBI" id="CHEBI:18420"/>
    </cofactor>
</comment>
<evidence type="ECO:0000256" key="8">
    <source>
        <dbReference type="ARBA" id="ARBA00022840"/>
    </source>
</evidence>
<evidence type="ECO:0000313" key="15">
    <source>
        <dbReference type="Proteomes" id="UP000604046"/>
    </source>
</evidence>
<dbReference type="GO" id="GO:0016301">
    <property type="term" value="F:kinase activity"/>
    <property type="evidence" value="ECO:0007669"/>
    <property type="project" value="UniProtKB-KW"/>
</dbReference>
<dbReference type="Gene3D" id="3.20.20.60">
    <property type="entry name" value="Phosphoenolpyruvate-binding domains"/>
    <property type="match status" value="4"/>
</dbReference>
<dbReference type="PANTHER" id="PTHR22931:SF9">
    <property type="entry name" value="PYRUVATE, PHOSPHATE DIKINASE 1, CHLOROPLASTIC"/>
    <property type="match status" value="1"/>
</dbReference>
<dbReference type="InterPro" id="IPR040442">
    <property type="entry name" value="Pyrv_kinase-like_dom_sf"/>
</dbReference>
<comment type="similarity">
    <text evidence="2">Belongs to the PEP-utilizing enzyme family.</text>
</comment>
<feature type="domain" description="PEP-utilising enzyme C-terminal" evidence="13">
    <location>
        <begin position="2410"/>
        <end position="2766"/>
    </location>
</feature>
<dbReference type="InterPro" id="IPR000121">
    <property type="entry name" value="PEP_util_C"/>
</dbReference>
<evidence type="ECO:0000313" key="14">
    <source>
        <dbReference type="EMBL" id="CAE6968701.1"/>
    </source>
</evidence>
<evidence type="ECO:0000256" key="6">
    <source>
        <dbReference type="ARBA" id="ARBA00022741"/>
    </source>
</evidence>
<dbReference type="InterPro" id="IPR023151">
    <property type="entry name" value="PEP_util_CS"/>
</dbReference>
<evidence type="ECO:0000259" key="13">
    <source>
        <dbReference type="Pfam" id="PF02896"/>
    </source>
</evidence>
<dbReference type="InterPro" id="IPR015813">
    <property type="entry name" value="Pyrv/PenolPyrv_kinase-like_dom"/>
</dbReference>
<comment type="caution">
    <text evidence="14">The sequence shown here is derived from an EMBL/GenBank/DDBJ whole genome shotgun (WGS) entry which is preliminary data.</text>
</comment>
<dbReference type="EMBL" id="CAJNDS010000136">
    <property type="protein sequence ID" value="CAE6968701.1"/>
    <property type="molecule type" value="Genomic_DNA"/>
</dbReference>